<dbReference type="AlphaFoldDB" id="C5B5A5"/>
<feature type="compositionally biased region" description="Basic and acidic residues" evidence="1">
    <location>
        <begin position="364"/>
        <end position="377"/>
    </location>
</feature>
<accession>C5B5A5</accession>
<sequence>MRADYHPLRLRRILPAAGHLLDLEAAAAARGTERPDAGTRERFVRAVGRLLRECEDAPAWTECSLRSECLGLSRALQWARAGSRIFVVPSGGLEGMPAPGEMRVGGIALPAPVVYVAFLEPLPTPDPDLLIEGVYLGEGGGAATLLAGFADHVAATAVIVGRAGDRGSAAVLVRCVIPTRDPGVGVAVAIAASLSWPVGRESPDSTPGTHGDRPQWTAAIARASEIALHGAAQAAASPLTARRRRPTGTVEPETEGGEDGETCPAAVPEIIMEPRGSSEGLAEFLFGETPPRLRHRWPEAVSGEALFVDAAPTRSPRAKGIEGTGRSPVGHRRGPFDRVYHKGTERQFTRRVPAHDVNGGAGDAPREIRIDHLHERQGPAPGPR</sequence>
<evidence type="ECO:0000313" key="3">
    <source>
        <dbReference type="Proteomes" id="UP000009081"/>
    </source>
</evidence>
<dbReference type="KEGG" id="mea:Mex_2p0797"/>
<dbReference type="Proteomes" id="UP000009081">
    <property type="component" value="Plasmid megaplasmid"/>
</dbReference>
<evidence type="ECO:0000256" key="1">
    <source>
        <dbReference type="SAM" id="MobiDB-lite"/>
    </source>
</evidence>
<proteinExistence type="predicted"/>
<feature type="region of interest" description="Disordered" evidence="1">
    <location>
        <begin position="314"/>
        <end position="384"/>
    </location>
</feature>
<reference evidence="2 3" key="1">
    <citation type="journal article" date="2009" name="PLoS ONE">
        <title>Methylobacterium genome sequences: a reference blueprint to investigate microbial metabolism of C1 compounds from natural and industrial sources.</title>
        <authorList>
            <person name="Vuilleumier S."/>
            <person name="Chistoserdova L."/>
            <person name="Lee M.-C."/>
            <person name="Bringel F."/>
            <person name="Lajus A."/>
            <person name="Zhou Y."/>
            <person name="Gourion B."/>
            <person name="Barbe V."/>
            <person name="Chang J."/>
            <person name="Cruveiller S."/>
            <person name="Dossat C."/>
            <person name="Gillett W."/>
            <person name="Gruffaz C."/>
            <person name="Haugen E."/>
            <person name="Hourcade E."/>
            <person name="Levy R."/>
            <person name="Mangenot S."/>
            <person name="Muller E."/>
            <person name="Nadalig T."/>
            <person name="Pagni M."/>
            <person name="Penny C."/>
            <person name="Peyraud R."/>
            <person name="Robinson D.G."/>
            <person name="Roche D."/>
            <person name="Rouy Z."/>
            <person name="Saenampechek C."/>
            <person name="Salvignol G."/>
            <person name="Vallenet D."/>
            <person name="Wu Z."/>
            <person name="Marx C.J."/>
            <person name="Vorholt J.A."/>
            <person name="Olson M.V."/>
            <person name="Kaul R."/>
            <person name="Weissenbach J."/>
            <person name="Medigue C."/>
            <person name="Lidstrom M.E."/>
        </authorList>
    </citation>
    <scope>NUCLEOTIDE SEQUENCE [LARGE SCALE GENOMIC DNA]</scope>
    <source>
        <strain evidence="3">ATCC 14718 / DSM 1338 / JCM 2805 / NCIMB 9133 / AM1</strain>
    </source>
</reference>
<dbReference type="EMBL" id="CP001511">
    <property type="protein sequence ID" value="ACS43637.1"/>
    <property type="molecule type" value="Genomic_DNA"/>
</dbReference>
<organism evidence="2 3">
    <name type="scientific">Methylorubrum extorquens (strain ATCC 14718 / DSM 1338 / JCM 2805 / NCIMB 9133 / AM1)</name>
    <name type="common">Methylobacterium extorquens</name>
    <dbReference type="NCBI Taxonomy" id="272630"/>
    <lineage>
        <taxon>Bacteria</taxon>
        <taxon>Pseudomonadati</taxon>
        <taxon>Pseudomonadota</taxon>
        <taxon>Alphaproteobacteria</taxon>
        <taxon>Hyphomicrobiales</taxon>
        <taxon>Methylobacteriaceae</taxon>
        <taxon>Methylorubrum</taxon>
    </lineage>
</organism>
<keyword evidence="3" id="KW-1185">Reference proteome</keyword>
<dbReference type="RefSeq" id="WP_012754074.1">
    <property type="nucleotide sequence ID" value="NC_012811.1"/>
</dbReference>
<protein>
    <submittedName>
        <fullName evidence="2">Uncharacterized protein</fullName>
    </submittedName>
</protein>
<feature type="compositionally biased region" description="Acidic residues" evidence="1">
    <location>
        <begin position="252"/>
        <end position="261"/>
    </location>
</feature>
<name>C5B5A5_METEA</name>
<feature type="region of interest" description="Disordered" evidence="1">
    <location>
        <begin position="232"/>
        <end position="264"/>
    </location>
</feature>
<geneLocation type="plasmid" evidence="2 3">
    <name>megaplasmid</name>
</geneLocation>
<gene>
    <name evidence="2" type="ordered locus">MexAM1_META2p0797</name>
</gene>
<feature type="compositionally biased region" description="Basic and acidic residues" evidence="1">
    <location>
        <begin position="334"/>
        <end position="348"/>
    </location>
</feature>
<evidence type="ECO:0000313" key="2">
    <source>
        <dbReference type="EMBL" id="ACS43637.1"/>
    </source>
</evidence>
<dbReference type="HOGENOM" id="CLU_719260_0_0_5"/>
<keyword evidence="2" id="KW-0614">Plasmid</keyword>